<gene>
    <name evidence="1" type="ORF">SCHPADRAFT_1002382</name>
</gene>
<proteinExistence type="predicted"/>
<name>A0A0H2R3J3_9AGAM</name>
<reference evidence="1 2" key="1">
    <citation type="submission" date="2015-04" db="EMBL/GenBank/DDBJ databases">
        <title>Complete genome sequence of Schizopora paradoxa KUC8140, a cosmopolitan wood degrader in East Asia.</title>
        <authorList>
            <consortium name="DOE Joint Genome Institute"/>
            <person name="Min B."/>
            <person name="Park H."/>
            <person name="Jang Y."/>
            <person name="Kim J.-J."/>
            <person name="Kim K.H."/>
            <person name="Pangilinan J."/>
            <person name="Lipzen A."/>
            <person name="Riley R."/>
            <person name="Grigoriev I.V."/>
            <person name="Spatafora J.W."/>
            <person name="Choi I.-G."/>
        </authorList>
    </citation>
    <scope>NUCLEOTIDE SEQUENCE [LARGE SCALE GENOMIC DNA]</scope>
    <source>
        <strain evidence="1 2">KUC8140</strain>
    </source>
</reference>
<dbReference type="EMBL" id="KQ086213">
    <property type="protein sequence ID" value="KLO06365.1"/>
    <property type="molecule type" value="Genomic_DNA"/>
</dbReference>
<protein>
    <recommendedName>
        <fullName evidence="3">F-box domain-containing protein</fullName>
    </recommendedName>
</protein>
<evidence type="ECO:0008006" key="3">
    <source>
        <dbReference type="Google" id="ProtNLM"/>
    </source>
</evidence>
<accession>A0A0H2R3J3</accession>
<dbReference type="OrthoDB" id="3365698at2759"/>
<keyword evidence="2" id="KW-1185">Reference proteome</keyword>
<organism evidence="1 2">
    <name type="scientific">Schizopora paradoxa</name>
    <dbReference type="NCBI Taxonomy" id="27342"/>
    <lineage>
        <taxon>Eukaryota</taxon>
        <taxon>Fungi</taxon>
        <taxon>Dikarya</taxon>
        <taxon>Basidiomycota</taxon>
        <taxon>Agaricomycotina</taxon>
        <taxon>Agaricomycetes</taxon>
        <taxon>Hymenochaetales</taxon>
        <taxon>Schizoporaceae</taxon>
        <taxon>Schizopora</taxon>
    </lineage>
</organism>
<dbReference type="Proteomes" id="UP000053477">
    <property type="component" value="Unassembled WGS sequence"/>
</dbReference>
<evidence type="ECO:0000313" key="1">
    <source>
        <dbReference type="EMBL" id="KLO06365.1"/>
    </source>
</evidence>
<dbReference type="InParanoid" id="A0A0H2R3J3"/>
<evidence type="ECO:0000313" key="2">
    <source>
        <dbReference type="Proteomes" id="UP000053477"/>
    </source>
</evidence>
<dbReference type="AlphaFoldDB" id="A0A0H2R3J3"/>
<sequence>MTIDLELRRDVGDRIDENGLNALVKEFGYLSETLVSGRMFDRFRRDNWLSNDALSRFDSGSRGPAMISMQLHGAYQLSKILEILEIYTTEATKLYNEAMARVGPIGLSIGKILNGMPSELLSLTVEKACNGMRDLVKLSHVNHRFRGVAEGLPHLCSHIAPNTTPSGLDASIAWSKNVGLQIQISQYQCIPANTREVPLQLYLDKIIPVSHRWQSLELLCANENFLQDPTGYVQIQTRITGLHLPSLQCLEYTYMRSGIPGENVSPSGHIYSTWRVPNLRDALFRKIIPKPFAHSITTLTLELPHRVRNDEELSHHLKGVHLFLKESPSIEVLRICTPFLINEGFNVTYPRVVMPNVRNISLRCTFVAFEDPKIHPLSSFMRSLNLPTISELRIEFEIHDKVGFNAHHTLAREVDITDTILLLIPSDSHRIRTLSFEIVSNSYNLLPSFHIPFHVLPSLQDLSLECSGHSNNILLTSERPSHSYDFPPIKRLSIYGSRKEGESFLEQILRLFAKSNGEELKPLVDIKYCSSITEARAIELVGAGSLKYSTAR</sequence>